<feature type="compositionally biased region" description="Polar residues" evidence="1">
    <location>
        <begin position="1"/>
        <end position="11"/>
    </location>
</feature>
<dbReference type="EMBL" id="KB908481">
    <property type="protein sequence ID" value="EOA92130.1"/>
    <property type="molecule type" value="Genomic_DNA"/>
</dbReference>
<sequence>MSSASVPTQSGDDVKAPETDKLGDLDVLPIEVREHIYALALDIGRPVTIKNCCTPGKTPREVSRCSKHGSRVKANTGRFNMLYVCKGMRQEAMQVLFTKGSMLLHPDPFMEGYLKDCPRSNSPRRIDNFMQRDVQVAAMWNTISQFRSIKIEVSTMRVNIGHPTQFAERILAITSLLCNEETDPVEMAKQSRTLNIGGIFVHKMPFNMREAEFTSYDLVFDWLFTDYPEGSPDINSLAAEVMHRLHRMVAGIGKHSHHASWTILVNKKLRDNEEGGQQALEQFEHACDYHGVALVHAE</sequence>
<dbReference type="RefSeq" id="XP_008020380.1">
    <property type="nucleotide sequence ID" value="XM_008022189.1"/>
</dbReference>
<protein>
    <submittedName>
        <fullName evidence="2">Uncharacterized protein</fullName>
    </submittedName>
</protein>
<reference evidence="2 3" key="2">
    <citation type="journal article" date="2013" name="PLoS Genet.">
        <title>Comparative genome structure, secondary metabolite, and effector coding capacity across Cochliobolus pathogens.</title>
        <authorList>
            <person name="Condon B.J."/>
            <person name="Leng Y."/>
            <person name="Wu D."/>
            <person name="Bushley K.E."/>
            <person name="Ohm R.A."/>
            <person name="Otillar R."/>
            <person name="Martin J."/>
            <person name="Schackwitz W."/>
            <person name="Grimwood J."/>
            <person name="MohdZainudin N."/>
            <person name="Xue C."/>
            <person name="Wang R."/>
            <person name="Manning V.A."/>
            <person name="Dhillon B."/>
            <person name="Tu Z.J."/>
            <person name="Steffenson B.J."/>
            <person name="Salamov A."/>
            <person name="Sun H."/>
            <person name="Lowry S."/>
            <person name="LaButti K."/>
            <person name="Han J."/>
            <person name="Copeland A."/>
            <person name="Lindquist E."/>
            <person name="Barry K."/>
            <person name="Schmutz J."/>
            <person name="Baker S.E."/>
            <person name="Ciuffetti L.M."/>
            <person name="Grigoriev I.V."/>
            <person name="Zhong S."/>
            <person name="Turgeon B.G."/>
        </authorList>
    </citation>
    <scope>NUCLEOTIDE SEQUENCE [LARGE SCALE GENOMIC DNA]</scope>
    <source>
        <strain evidence="3">28A</strain>
    </source>
</reference>
<dbReference type="Proteomes" id="UP000016935">
    <property type="component" value="Unassembled WGS sequence"/>
</dbReference>
<proteinExistence type="predicted"/>
<gene>
    <name evidence="2" type="ORF">SETTUDRAFT_85117</name>
</gene>
<evidence type="ECO:0000313" key="3">
    <source>
        <dbReference type="Proteomes" id="UP000016935"/>
    </source>
</evidence>
<accession>R0J5H6</accession>
<name>R0J5H6_EXST2</name>
<feature type="region of interest" description="Disordered" evidence="1">
    <location>
        <begin position="1"/>
        <end position="20"/>
    </location>
</feature>
<reference evidence="2 3" key="1">
    <citation type="journal article" date="2012" name="PLoS Pathog.">
        <title>Diverse lifestyles and strategies of plant pathogenesis encoded in the genomes of eighteen Dothideomycetes fungi.</title>
        <authorList>
            <person name="Ohm R.A."/>
            <person name="Feau N."/>
            <person name="Henrissat B."/>
            <person name="Schoch C.L."/>
            <person name="Horwitz B.A."/>
            <person name="Barry K.W."/>
            <person name="Condon B.J."/>
            <person name="Copeland A.C."/>
            <person name="Dhillon B."/>
            <person name="Glaser F."/>
            <person name="Hesse C.N."/>
            <person name="Kosti I."/>
            <person name="LaButti K."/>
            <person name="Lindquist E.A."/>
            <person name="Lucas S."/>
            <person name="Salamov A.A."/>
            <person name="Bradshaw R.E."/>
            <person name="Ciuffetti L."/>
            <person name="Hamelin R.C."/>
            <person name="Kema G.H.J."/>
            <person name="Lawrence C."/>
            <person name="Scott J.A."/>
            <person name="Spatafora J.W."/>
            <person name="Turgeon B.G."/>
            <person name="de Wit P.J.G.M."/>
            <person name="Zhong S."/>
            <person name="Goodwin S.B."/>
            <person name="Grigoriev I.V."/>
        </authorList>
    </citation>
    <scope>NUCLEOTIDE SEQUENCE [LARGE SCALE GENOMIC DNA]</scope>
    <source>
        <strain evidence="3">28A</strain>
    </source>
</reference>
<dbReference type="HOGENOM" id="CLU_078866_0_0_1"/>
<dbReference type="eggNOG" id="ENOG502T6ET">
    <property type="taxonomic scope" value="Eukaryota"/>
</dbReference>
<organism evidence="2 3">
    <name type="scientific">Exserohilum turcicum (strain 28A)</name>
    <name type="common">Northern leaf blight fungus</name>
    <name type="synonym">Setosphaeria turcica</name>
    <dbReference type="NCBI Taxonomy" id="671987"/>
    <lineage>
        <taxon>Eukaryota</taxon>
        <taxon>Fungi</taxon>
        <taxon>Dikarya</taxon>
        <taxon>Ascomycota</taxon>
        <taxon>Pezizomycotina</taxon>
        <taxon>Dothideomycetes</taxon>
        <taxon>Pleosporomycetidae</taxon>
        <taxon>Pleosporales</taxon>
        <taxon>Pleosporineae</taxon>
        <taxon>Pleosporaceae</taxon>
        <taxon>Exserohilum</taxon>
    </lineage>
</organism>
<keyword evidence="3" id="KW-1185">Reference proteome</keyword>
<dbReference type="AlphaFoldDB" id="R0J5H6"/>
<dbReference type="OrthoDB" id="3797827at2759"/>
<evidence type="ECO:0000313" key="2">
    <source>
        <dbReference type="EMBL" id="EOA92130.1"/>
    </source>
</evidence>
<evidence type="ECO:0000256" key="1">
    <source>
        <dbReference type="SAM" id="MobiDB-lite"/>
    </source>
</evidence>
<dbReference type="GeneID" id="19405502"/>